<evidence type="ECO:0000313" key="2">
    <source>
        <dbReference type="EMBL" id="MEL4454921.1"/>
    </source>
</evidence>
<dbReference type="SUPFAM" id="SSF109998">
    <property type="entry name" value="Triger factor/SurA peptide-binding domain-like"/>
    <property type="match status" value="1"/>
</dbReference>
<dbReference type="RefSeq" id="WP_342158639.1">
    <property type="nucleotide sequence ID" value="NZ_JBCDNA010000001.1"/>
</dbReference>
<feature type="coiled-coil region" evidence="1">
    <location>
        <begin position="190"/>
        <end position="217"/>
    </location>
</feature>
<gene>
    <name evidence="2" type="ORF">AABB81_03380</name>
</gene>
<dbReference type="InterPro" id="IPR027304">
    <property type="entry name" value="Trigger_fact/SurA_dom_sf"/>
</dbReference>
<keyword evidence="1" id="KW-0175">Coiled coil</keyword>
<comment type="caution">
    <text evidence="2">The sequence shown here is derived from an EMBL/GenBank/DDBJ whole genome shotgun (WGS) entry which is preliminary data.</text>
</comment>
<reference evidence="2 3" key="1">
    <citation type="submission" date="2024-04" db="EMBL/GenBank/DDBJ databases">
        <title>whole genome sequencing of Lutimonas vermicola strain IMCC1616.</title>
        <authorList>
            <person name="Bae S.S."/>
        </authorList>
    </citation>
    <scope>NUCLEOTIDE SEQUENCE [LARGE SCALE GENOMIC DNA]</scope>
    <source>
        <strain evidence="2 3">IMCC1616</strain>
    </source>
</reference>
<dbReference type="Proteomes" id="UP001474120">
    <property type="component" value="Unassembled WGS sequence"/>
</dbReference>
<sequence>MSFRLFLYMMISTGFLACQQEAPDVNAVARVNDKYLTKEDLSRALPTGLTAQDSILFRNNYIKMWATKELLLNKAKINVEDENGEIEELVRNYEKELLIDKYKKALLQQELDTVITDADIDEYYEANKNVYRLNEDLMQLKYIHFNKDLDDRKEILKLFKSEDQEDLEILIERELEFYSFSFNDSIWVSYKDVEKKLAFLKEEKNIKKNQIIQKEDSLGVYLLAVKDIRHRNEIAPKNYVVPTIKQMILHKRKLELMNDIEKTIMIDAINNKQFEQY</sequence>
<dbReference type="PROSITE" id="PS51257">
    <property type="entry name" value="PROKAR_LIPOPROTEIN"/>
    <property type="match status" value="1"/>
</dbReference>
<evidence type="ECO:0008006" key="4">
    <source>
        <dbReference type="Google" id="ProtNLM"/>
    </source>
</evidence>
<dbReference type="EMBL" id="JBCDNA010000001">
    <property type="protein sequence ID" value="MEL4454921.1"/>
    <property type="molecule type" value="Genomic_DNA"/>
</dbReference>
<keyword evidence="3" id="KW-1185">Reference proteome</keyword>
<name>A0ABU9KXK2_9FLAO</name>
<accession>A0ABU9KXK2</accession>
<proteinExistence type="predicted"/>
<organism evidence="2 3">
    <name type="scientific">Lutimonas vermicola</name>
    <dbReference type="NCBI Taxonomy" id="414288"/>
    <lineage>
        <taxon>Bacteria</taxon>
        <taxon>Pseudomonadati</taxon>
        <taxon>Bacteroidota</taxon>
        <taxon>Flavobacteriia</taxon>
        <taxon>Flavobacteriales</taxon>
        <taxon>Flavobacteriaceae</taxon>
        <taxon>Lutimonas</taxon>
    </lineage>
</organism>
<evidence type="ECO:0000313" key="3">
    <source>
        <dbReference type="Proteomes" id="UP001474120"/>
    </source>
</evidence>
<evidence type="ECO:0000256" key="1">
    <source>
        <dbReference type="SAM" id="Coils"/>
    </source>
</evidence>
<protein>
    <recommendedName>
        <fullName evidence="4">Peptidylprolyl isomerase</fullName>
    </recommendedName>
</protein>